<dbReference type="PANTHER" id="PTHR24049">
    <property type="entry name" value="CRUMBS FAMILY MEMBER"/>
    <property type="match status" value="1"/>
</dbReference>
<dbReference type="Gene3D" id="2.40.128.620">
    <property type="match status" value="1"/>
</dbReference>
<gene>
    <name evidence="8" type="ORF">ZHD862_LOCUS24179</name>
</gene>
<accession>A0A814YAU7</accession>
<feature type="disulfide bond" evidence="5">
    <location>
        <begin position="202"/>
        <end position="217"/>
    </location>
</feature>
<sequence length="1326" mass="153440">MVSNTNSMLLIKHLIYFFFLHLVIALPQINLYLTDKINENIDDIIQQHDCLYFDLSEDPWSRDIIPYCMSESTQKWSIVKTNFYALFTFAELSRQNITSEQLYQWSAPIDISERYQLYLNQLSIGNVLSEMGRETFYNCTLPAFGPQCQYQLDFYNSDLTLNEFIRIHYRQHAYTPESLTCYTHLQCNRGSTSICLDWTEICDGKIDCTDGIDEKDCWPLIGNKCEDGEYRCDNGQCIHPRFVNIGVSFECLDRSDQYKFLLSSNSSYNEYHGPTFANEDIVCSWRERYMNKFIHPFTSSCRYQRNEKIVQAIFSDISDATISNDCLLAFKCHSKIPTDNNPLCSNFCQNEKCIEIIKNTCPSMFYYPTAPIAFGHIYFAYTIEYVVNWKDMGQIPPQYICYNEQLCDEFYSNVTLLLFRGTTCRHSKDFPIWIYFNGTDCYSSYIQLVYSQLSHCNRMSYIGDGIRDCHYEDDEEQSTIDEYCLTDQTNMFFECQTDNKCIRRNHVENHICDCKVDEYGMCDDEDLELNQKRRQITFSTICDSSVDLLPIMINGQNQTDETNCEQWPCNNTYTRCDNFWSCLNGADEVDCDPIPLIKCPPYHHICVSLNTYQLICLPIERANDGIIHCLGGIDEPTLCPVKNRLKESKKFYCKNGDSDTCLSLQYVCDGIKHCENGDDEQFCNSTMNDFFRKYSSNSKAKKISDTNFYDTVKSKSKDVQLKKSKPNEMITHLSMINEYEHRCHRGLSLQVLLDSDKNLIAKTCLCPPTYYGDRCQYQNQRVSLTMEINAPLKSRQTLFVLVISLIDDSVERIIHSYEQLSYLPMRDEYIKFNVYLFYSIRPKSLMKQYSVHIDIYEMTTLNYRGSLLIPLKFPFLPVERIAVQLNIPHTNNIVQTCTNHQCVHGQCIQYLNDPKKTSFCQCKSGWTGRYCTISHICTCSSDSLCVGVAANNRSICVCPLNKFGSQCLLTKTVCQDNPCLNGGVCIPSDEHSAFHQPYICICRKGFYGQRCEVPDNKIILSFHNNLTLPSQSLVFFHFIYFVHRTLHTHNINPTKICENKTSIISYWSYPFHIAFVELSTFQYYLVANEKVEYSSVIVRKINPSDRCQSINEIFIENMTQMHLIQRIKYYHLPCQIYSLNLSCFYDDIHICLCQNFGYQRLANCFTFNHHIKLDNLTLSHNQLERECWEDYSFNSSILSTLSISTTPSITSTDSGMSSIYSAMKLFLLVVLFFIITVDGNPLNRECKCKAVSNTIHFPFHSWDISSCKLCSCKDAAMVKCEEACKAMVQSYALTGCGKVIKGSKVKYSWDASSCSDGVSKVEYTCA</sequence>
<dbReference type="PRINTS" id="PR00261">
    <property type="entry name" value="LDLRECEPTOR"/>
</dbReference>
<keyword evidence="6" id="KW-0732">Signal</keyword>
<dbReference type="SMART" id="SM00192">
    <property type="entry name" value="LDLa"/>
    <property type="match status" value="4"/>
</dbReference>
<keyword evidence="3 4" id="KW-1015">Disulfide bond</keyword>
<feature type="disulfide bond" evidence="4">
    <location>
        <begin position="1002"/>
        <end position="1011"/>
    </location>
</feature>
<keyword evidence="2" id="KW-0677">Repeat</keyword>
<evidence type="ECO:0000259" key="7">
    <source>
        <dbReference type="PROSITE" id="PS50026"/>
    </source>
</evidence>
<evidence type="ECO:0000256" key="4">
    <source>
        <dbReference type="PROSITE-ProRule" id="PRU00076"/>
    </source>
</evidence>
<keyword evidence="1 4" id="KW-0245">EGF-like domain</keyword>
<comment type="caution">
    <text evidence="8">The sequence shown here is derived from an EMBL/GenBank/DDBJ whole genome shotgun (WGS) entry which is preliminary data.</text>
</comment>
<protein>
    <recommendedName>
        <fullName evidence="7">EGF-like domain-containing protein</fullName>
    </recommendedName>
</protein>
<dbReference type="InterPro" id="IPR000742">
    <property type="entry name" value="EGF"/>
</dbReference>
<dbReference type="InterPro" id="IPR002172">
    <property type="entry name" value="LDrepeatLR_classA_rpt"/>
</dbReference>
<dbReference type="InterPro" id="IPR036055">
    <property type="entry name" value="LDL_receptor-like_sf"/>
</dbReference>
<feature type="chain" id="PRO_5032501830" description="EGF-like domain-containing protein" evidence="6">
    <location>
        <begin position="26"/>
        <end position="1326"/>
    </location>
</feature>
<evidence type="ECO:0000256" key="1">
    <source>
        <dbReference type="ARBA" id="ARBA00022536"/>
    </source>
</evidence>
<evidence type="ECO:0000256" key="6">
    <source>
        <dbReference type="SAM" id="SignalP"/>
    </source>
</evidence>
<dbReference type="InterPro" id="IPR023415">
    <property type="entry name" value="LDLR_class-A_CS"/>
</dbReference>
<dbReference type="PROSITE" id="PS01209">
    <property type="entry name" value="LDLRA_1"/>
    <property type="match status" value="1"/>
</dbReference>
<feature type="disulfide bond" evidence="4">
    <location>
        <begin position="922"/>
        <end position="931"/>
    </location>
</feature>
<dbReference type="PROSITE" id="PS50026">
    <property type="entry name" value="EGF_3"/>
    <property type="match status" value="2"/>
</dbReference>
<proteinExistence type="predicted"/>
<feature type="disulfide bond" evidence="4">
    <location>
        <begin position="897"/>
        <end position="907"/>
    </location>
</feature>
<dbReference type="SMART" id="SM00181">
    <property type="entry name" value="EGF"/>
    <property type="match status" value="2"/>
</dbReference>
<organism evidence="8 9">
    <name type="scientific">Rotaria sordida</name>
    <dbReference type="NCBI Taxonomy" id="392033"/>
    <lineage>
        <taxon>Eukaryota</taxon>
        <taxon>Metazoa</taxon>
        <taxon>Spiralia</taxon>
        <taxon>Gnathifera</taxon>
        <taxon>Rotifera</taxon>
        <taxon>Eurotatoria</taxon>
        <taxon>Bdelloidea</taxon>
        <taxon>Philodinida</taxon>
        <taxon>Philodinidae</taxon>
        <taxon>Rotaria</taxon>
    </lineage>
</organism>
<dbReference type="Pfam" id="PF00008">
    <property type="entry name" value="EGF"/>
    <property type="match status" value="1"/>
</dbReference>
<evidence type="ECO:0000313" key="8">
    <source>
        <dbReference type="EMBL" id="CAF1227279.1"/>
    </source>
</evidence>
<dbReference type="EMBL" id="CAJNOT010001623">
    <property type="protein sequence ID" value="CAF1227279.1"/>
    <property type="molecule type" value="Genomic_DNA"/>
</dbReference>
<dbReference type="Proteomes" id="UP000663864">
    <property type="component" value="Unassembled WGS sequence"/>
</dbReference>
<evidence type="ECO:0000256" key="2">
    <source>
        <dbReference type="ARBA" id="ARBA00022737"/>
    </source>
</evidence>
<dbReference type="CDD" id="cd00112">
    <property type="entry name" value="LDLa"/>
    <property type="match status" value="1"/>
</dbReference>
<name>A0A814YAU7_9BILA</name>
<dbReference type="SUPFAM" id="SSF57424">
    <property type="entry name" value="LDL receptor-like module"/>
    <property type="match status" value="2"/>
</dbReference>
<dbReference type="Gene3D" id="2.10.25.10">
    <property type="entry name" value="Laminin"/>
    <property type="match status" value="2"/>
</dbReference>
<feature type="signal peptide" evidence="6">
    <location>
        <begin position="1"/>
        <end position="25"/>
    </location>
</feature>
<dbReference type="PROSITE" id="PS00022">
    <property type="entry name" value="EGF_1"/>
    <property type="match status" value="3"/>
</dbReference>
<reference evidence="8" key="1">
    <citation type="submission" date="2021-02" db="EMBL/GenBank/DDBJ databases">
        <authorList>
            <person name="Nowell W R."/>
        </authorList>
    </citation>
    <scope>NUCLEOTIDE SEQUENCE</scope>
</reference>
<dbReference type="CDD" id="cd00054">
    <property type="entry name" value="EGF_CA"/>
    <property type="match status" value="1"/>
</dbReference>
<feature type="domain" description="EGF-like" evidence="7">
    <location>
        <begin position="970"/>
        <end position="1012"/>
    </location>
</feature>
<evidence type="ECO:0000313" key="9">
    <source>
        <dbReference type="Proteomes" id="UP000663864"/>
    </source>
</evidence>
<evidence type="ECO:0000256" key="3">
    <source>
        <dbReference type="ARBA" id="ARBA00023157"/>
    </source>
</evidence>
<dbReference type="InterPro" id="IPR051022">
    <property type="entry name" value="Notch_Cell-Fate_Det"/>
</dbReference>
<feature type="domain" description="EGF-like" evidence="7">
    <location>
        <begin position="893"/>
        <end position="932"/>
    </location>
</feature>
<dbReference type="PROSITE" id="PS01186">
    <property type="entry name" value="EGF_2"/>
    <property type="match status" value="2"/>
</dbReference>
<evidence type="ECO:0000256" key="5">
    <source>
        <dbReference type="PROSITE-ProRule" id="PRU00124"/>
    </source>
</evidence>
<feature type="disulfide bond" evidence="5">
    <location>
        <begin position="668"/>
        <end position="683"/>
    </location>
</feature>
<dbReference type="SUPFAM" id="SSF57196">
    <property type="entry name" value="EGF/Laminin"/>
    <property type="match status" value="1"/>
</dbReference>
<comment type="caution">
    <text evidence="4">Lacks conserved residue(s) required for the propagation of feature annotation.</text>
</comment>
<dbReference type="PROSITE" id="PS50068">
    <property type="entry name" value="LDLRA_2"/>
    <property type="match status" value="2"/>
</dbReference>